<dbReference type="Proteomes" id="UP000003874">
    <property type="component" value="Unassembled WGS sequence"/>
</dbReference>
<evidence type="ECO:0000313" key="1">
    <source>
        <dbReference type="EMBL" id="EFV04374.1"/>
    </source>
</evidence>
<protein>
    <submittedName>
        <fullName evidence="1">Uncharacterized protein</fullName>
    </submittedName>
</protein>
<name>E6MPR7_9BACT</name>
<reference evidence="1 2" key="1">
    <citation type="submission" date="2010-12" db="EMBL/GenBank/DDBJ databases">
        <authorList>
            <person name="Muzny D."/>
            <person name="Qin X."/>
            <person name="Deng J."/>
            <person name="Jiang H."/>
            <person name="Liu Y."/>
            <person name="Qu J."/>
            <person name="Song X.-Z."/>
            <person name="Zhang L."/>
            <person name="Thornton R."/>
            <person name="Coyle M."/>
            <person name="Francisco L."/>
            <person name="Jackson L."/>
            <person name="Javaid M."/>
            <person name="Korchina V."/>
            <person name="Kovar C."/>
            <person name="Mata R."/>
            <person name="Mathew T."/>
            <person name="Ngo R."/>
            <person name="Nguyen L."/>
            <person name="Nguyen N."/>
            <person name="Okwuonu G."/>
            <person name="Ongeri F."/>
            <person name="Pham C."/>
            <person name="Simmons D."/>
            <person name="Wilczek-Boney K."/>
            <person name="Hale W."/>
            <person name="Jakkamsetti A."/>
            <person name="Pham P."/>
            <person name="Ruth R."/>
            <person name="San Lucas F."/>
            <person name="Warren J."/>
            <person name="Zhang J."/>
            <person name="Zhao Z."/>
            <person name="Zhou C."/>
            <person name="Zhu D."/>
            <person name="Lee S."/>
            <person name="Bess C."/>
            <person name="Blankenburg K."/>
            <person name="Forbes L."/>
            <person name="Fu Q."/>
            <person name="Gubbala S."/>
            <person name="Hirani K."/>
            <person name="Jayaseelan J.C."/>
            <person name="Lara F."/>
            <person name="Munidasa M."/>
            <person name="Palculict T."/>
            <person name="Patil S."/>
            <person name="Pu L.-L."/>
            <person name="Saada N."/>
            <person name="Tang L."/>
            <person name="Weissenberger G."/>
            <person name="Zhu Y."/>
            <person name="Hemphill L."/>
            <person name="Shang Y."/>
            <person name="Youmans B."/>
            <person name="Ayvaz T."/>
            <person name="Ross M."/>
            <person name="Santibanez J."/>
            <person name="Aqrawi P."/>
            <person name="Gross S."/>
            <person name="Joshi V."/>
            <person name="Fowler G."/>
            <person name="Nazareth L."/>
            <person name="Reid J."/>
            <person name="Worley K."/>
            <person name="Petrosino J."/>
            <person name="Highlander S."/>
            <person name="Gibbs R."/>
        </authorList>
    </citation>
    <scope>NUCLEOTIDE SEQUENCE [LARGE SCALE GENOMIC DNA]</scope>
    <source>
        <strain evidence="1 2">DSM 15606</strain>
    </source>
</reference>
<accession>E6MPR7</accession>
<sequence>MNVLAIPMLSHKKLNTYGVESPCERLPGVGSFLANPGLSKAQLVPSCEMKQL</sequence>
<gene>
    <name evidence="1" type="ORF">HMPREF9420_1485</name>
</gene>
<keyword evidence="2" id="KW-1185">Reference proteome</keyword>
<comment type="caution">
    <text evidence="1">The sequence shown here is derived from an EMBL/GenBank/DDBJ whole genome shotgun (WGS) entry which is preliminary data.</text>
</comment>
<dbReference type="AlphaFoldDB" id="E6MPR7"/>
<organism evidence="1 2">
    <name type="scientific">Segatella salivae DSM 15606</name>
    <dbReference type="NCBI Taxonomy" id="888832"/>
    <lineage>
        <taxon>Bacteria</taxon>
        <taxon>Pseudomonadati</taxon>
        <taxon>Bacteroidota</taxon>
        <taxon>Bacteroidia</taxon>
        <taxon>Bacteroidales</taxon>
        <taxon>Prevotellaceae</taxon>
        <taxon>Segatella</taxon>
    </lineage>
</organism>
<proteinExistence type="predicted"/>
<dbReference type="EMBL" id="AEQO01000128">
    <property type="protein sequence ID" value="EFV04374.1"/>
    <property type="molecule type" value="Genomic_DNA"/>
</dbReference>
<evidence type="ECO:0000313" key="2">
    <source>
        <dbReference type="Proteomes" id="UP000003874"/>
    </source>
</evidence>
<dbReference type="HOGENOM" id="CLU_3083299_0_0_10"/>